<keyword evidence="3" id="KW-1185">Reference proteome</keyword>
<accession>A0A521BFZ9</accession>
<feature type="region of interest" description="Disordered" evidence="1">
    <location>
        <begin position="47"/>
        <end position="71"/>
    </location>
</feature>
<feature type="compositionally biased region" description="Polar residues" evidence="1">
    <location>
        <begin position="47"/>
        <end position="56"/>
    </location>
</feature>
<name>A0A521BFZ9_9BACT</name>
<evidence type="ECO:0000313" key="3">
    <source>
        <dbReference type="Proteomes" id="UP000317557"/>
    </source>
</evidence>
<gene>
    <name evidence="2" type="ORF">SAMN06265219_102248</name>
</gene>
<organism evidence="2 3">
    <name type="scientific">Gracilimonas mengyeensis</name>
    <dbReference type="NCBI Taxonomy" id="1302730"/>
    <lineage>
        <taxon>Bacteria</taxon>
        <taxon>Pseudomonadati</taxon>
        <taxon>Balneolota</taxon>
        <taxon>Balneolia</taxon>
        <taxon>Balneolales</taxon>
        <taxon>Balneolaceae</taxon>
        <taxon>Gracilimonas</taxon>
    </lineage>
</organism>
<sequence length="71" mass="8231">MESEILTIYKSRRDDHINSPRVSTRGKDKPNENLRPSCYKVQLFTGGWSNKSSNDKATVWNADETDYADHR</sequence>
<evidence type="ECO:0000313" key="2">
    <source>
        <dbReference type="EMBL" id="SMO45861.1"/>
    </source>
</evidence>
<dbReference type="AlphaFoldDB" id="A0A521BFZ9"/>
<dbReference type="EMBL" id="FXTP01000002">
    <property type="protein sequence ID" value="SMO45861.1"/>
    <property type="molecule type" value="Genomic_DNA"/>
</dbReference>
<protein>
    <submittedName>
        <fullName evidence="2">Uncharacterized protein</fullName>
    </submittedName>
</protein>
<proteinExistence type="predicted"/>
<feature type="region of interest" description="Disordered" evidence="1">
    <location>
        <begin position="9"/>
        <end position="34"/>
    </location>
</feature>
<dbReference type="Proteomes" id="UP000317557">
    <property type="component" value="Unassembled WGS sequence"/>
</dbReference>
<evidence type="ECO:0000256" key="1">
    <source>
        <dbReference type="SAM" id="MobiDB-lite"/>
    </source>
</evidence>
<reference evidence="2 3" key="1">
    <citation type="submission" date="2017-05" db="EMBL/GenBank/DDBJ databases">
        <authorList>
            <person name="Varghese N."/>
            <person name="Submissions S."/>
        </authorList>
    </citation>
    <scope>NUCLEOTIDE SEQUENCE [LARGE SCALE GENOMIC DNA]</scope>
    <source>
        <strain evidence="2 3">DSM 21985</strain>
    </source>
</reference>